<evidence type="ECO:0000313" key="1">
    <source>
        <dbReference type="EMBL" id="GAI94594.1"/>
    </source>
</evidence>
<protein>
    <submittedName>
        <fullName evidence="1">Uncharacterized protein</fullName>
    </submittedName>
</protein>
<sequence>MVVLPDLPACCQVEITVPGYPDIITESNEPMSMPSSKALVDTTPINFLFRNLCSISRLSLGK</sequence>
<organism evidence="1">
    <name type="scientific">marine sediment metagenome</name>
    <dbReference type="NCBI Taxonomy" id="412755"/>
    <lineage>
        <taxon>unclassified sequences</taxon>
        <taxon>metagenomes</taxon>
        <taxon>ecological metagenomes</taxon>
    </lineage>
</organism>
<dbReference type="EMBL" id="BARW01018067">
    <property type="protein sequence ID" value="GAI94594.1"/>
    <property type="molecule type" value="Genomic_DNA"/>
</dbReference>
<name>X1UQH6_9ZZZZ</name>
<comment type="caution">
    <text evidence="1">The sequence shown here is derived from an EMBL/GenBank/DDBJ whole genome shotgun (WGS) entry which is preliminary data.</text>
</comment>
<gene>
    <name evidence="1" type="ORF">S12H4_31019</name>
</gene>
<dbReference type="AlphaFoldDB" id="X1UQH6"/>
<reference evidence="1" key="1">
    <citation type="journal article" date="2014" name="Front. Microbiol.">
        <title>High frequency of phylogenetically diverse reductive dehalogenase-homologous genes in deep subseafloor sedimentary metagenomes.</title>
        <authorList>
            <person name="Kawai M."/>
            <person name="Futagami T."/>
            <person name="Toyoda A."/>
            <person name="Takaki Y."/>
            <person name="Nishi S."/>
            <person name="Hori S."/>
            <person name="Arai W."/>
            <person name="Tsubouchi T."/>
            <person name="Morono Y."/>
            <person name="Uchiyama I."/>
            <person name="Ito T."/>
            <person name="Fujiyama A."/>
            <person name="Inagaki F."/>
            <person name="Takami H."/>
        </authorList>
    </citation>
    <scope>NUCLEOTIDE SEQUENCE</scope>
    <source>
        <strain evidence="1">Expedition CK06-06</strain>
    </source>
</reference>
<proteinExistence type="predicted"/>
<accession>X1UQH6</accession>